<evidence type="ECO:0000256" key="3">
    <source>
        <dbReference type="ARBA" id="ARBA00022475"/>
    </source>
</evidence>
<evidence type="ECO:0000256" key="7">
    <source>
        <dbReference type="ARBA" id="ARBA00023136"/>
    </source>
</evidence>
<dbReference type="Gene3D" id="3.60.110.10">
    <property type="entry name" value="Carbon-nitrogen hydrolase"/>
    <property type="match status" value="1"/>
</dbReference>
<comment type="pathway">
    <text evidence="9">Protein modification; lipoprotein biosynthesis (N-acyl transfer).</text>
</comment>
<sequence length="531" mass="56239">MAGAPKAWRRARAALRAQTGVRAGAILFLAGAVSVLGFAPFHVQPAYLIALCLLVLMLDDARRSPAPLKGGFWRAWCFAAGAFLAGTFWVANAFLERGGVYAGFFWVPLIAMPSGLALFWGVAGALYARLSRPGPGRVVTFAALFTAVEFARASWLSGFPWNLPGHVWEAGGAVSQAASLVGTMGLSAATLLILASPAALDGSGSRAARALPPVFGVLALAGLIGFGELRLARTPVEETGYAVRVVKLGIAQSERRYENRHAMLEAYLELSAAPGLDRIDAVIWPEGALPALTLREPDLIDRMAGVLPGETLILGATRAETGALPYLYYNALAVLDFTAQGPVLAATYDKTRLVPFGEGNPIRPLTEIFGFQSLSTNSPFLSPGSGAARIALGGLPVFAPLICYEVIYSGYVREAASEAAWLLNISNDSWYGASTGPYQHYNIARYRAIETGLPLVRAASAGVSGLVDPLGRGLQLSGLKSSEALDIPILAAADKPFYANRGDSPWVTALGLVLLLVHVLPLGRRRRRSAR</sequence>
<dbReference type="Proteomes" id="UP000308054">
    <property type="component" value="Unassembled WGS sequence"/>
</dbReference>
<dbReference type="GO" id="GO:0042158">
    <property type="term" value="P:lipoprotein biosynthetic process"/>
    <property type="evidence" value="ECO:0007669"/>
    <property type="project" value="UniProtKB-UniRule"/>
</dbReference>
<comment type="similarity">
    <text evidence="2 9">Belongs to the CN hydrolase family. Apolipoprotein N-acyltransferase subfamily.</text>
</comment>
<gene>
    <name evidence="9 11" type="primary">lnt</name>
    <name evidence="11" type="ORF">E5163_07990</name>
</gene>
<dbReference type="EC" id="2.3.1.269" evidence="9"/>
<dbReference type="NCBIfam" id="TIGR00546">
    <property type="entry name" value="lnt"/>
    <property type="match status" value="1"/>
</dbReference>
<dbReference type="CDD" id="cd07571">
    <property type="entry name" value="ALP_N-acyl_transferase"/>
    <property type="match status" value="1"/>
</dbReference>
<dbReference type="Pfam" id="PF00795">
    <property type="entry name" value="CN_hydrolase"/>
    <property type="match status" value="1"/>
</dbReference>
<keyword evidence="12" id="KW-1185">Reference proteome</keyword>
<keyword evidence="7 9" id="KW-0472">Membrane</keyword>
<evidence type="ECO:0000256" key="4">
    <source>
        <dbReference type="ARBA" id="ARBA00022679"/>
    </source>
</evidence>
<keyword evidence="5 9" id="KW-0812">Transmembrane</keyword>
<comment type="function">
    <text evidence="9">Catalyzes the phospholipid dependent N-acylation of the N-terminal cysteine of apolipoprotein, the last step in lipoprotein maturation.</text>
</comment>
<feature type="domain" description="CN hydrolase" evidence="10">
    <location>
        <begin position="246"/>
        <end position="497"/>
    </location>
</feature>
<feature type="transmembrane region" description="Helical" evidence="9">
    <location>
        <begin position="207"/>
        <end position="226"/>
    </location>
</feature>
<dbReference type="InterPro" id="IPR036526">
    <property type="entry name" value="C-N_Hydrolase_sf"/>
</dbReference>
<evidence type="ECO:0000256" key="6">
    <source>
        <dbReference type="ARBA" id="ARBA00022989"/>
    </source>
</evidence>
<feature type="transmembrane region" description="Helical" evidence="9">
    <location>
        <begin position="138"/>
        <end position="157"/>
    </location>
</feature>
<evidence type="ECO:0000256" key="2">
    <source>
        <dbReference type="ARBA" id="ARBA00010065"/>
    </source>
</evidence>
<dbReference type="PROSITE" id="PS50263">
    <property type="entry name" value="CN_HYDROLASE"/>
    <property type="match status" value="1"/>
</dbReference>
<dbReference type="AlphaFoldDB" id="A0A4V3RY68"/>
<dbReference type="PANTHER" id="PTHR38686">
    <property type="entry name" value="APOLIPOPROTEIN N-ACYLTRANSFERASE"/>
    <property type="match status" value="1"/>
</dbReference>
<comment type="caution">
    <text evidence="11">The sequence shown here is derived from an EMBL/GenBank/DDBJ whole genome shotgun (WGS) entry which is preliminary data.</text>
</comment>
<dbReference type="GO" id="GO:0005886">
    <property type="term" value="C:plasma membrane"/>
    <property type="evidence" value="ECO:0007669"/>
    <property type="project" value="UniProtKB-SubCell"/>
</dbReference>
<evidence type="ECO:0000256" key="5">
    <source>
        <dbReference type="ARBA" id="ARBA00022692"/>
    </source>
</evidence>
<dbReference type="EMBL" id="SRXW01000002">
    <property type="protein sequence ID" value="TGY89059.1"/>
    <property type="molecule type" value="Genomic_DNA"/>
</dbReference>
<proteinExistence type="inferred from homology"/>
<comment type="subcellular location">
    <subcellularLocation>
        <location evidence="1 9">Cell membrane</location>
        <topology evidence="1 9">Multi-pass membrane protein</topology>
    </subcellularLocation>
</comment>
<feature type="transmembrane region" description="Helical" evidence="9">
    <location>
        <begin position="73"/>
        <end position="91"/>
    </location>
</feature>
<evidence type="ECO:0000256" key="9">
    <source>
        <dbReference type="HAMAP-Rule" id="MF_01148"/>
    </source>
</evidence>
<dbReference type="InterPro" id="IPR003010">
    <property type="entry name" value="C-N_Hydrolase"/>
</dbReference>
<dbReference type="GO" id="GO:0016410">
    <property type="term" value="F:N-acyltransferase activity"/>
    <property type="evidence" value="ECO:0007669"/>
    <property type="project" value="UniProtKB-UniRule"/>
</dbReference>
<dbReference type="OrthoDB" id="9804277at2"/>
<keyword evidence="3 9" id="KW-1003">Cell membrane</keyword>
<comment type="catalytic activity">
    <reaction evidence="9">
        <text>N-terminal S-1,2-diacyl-sn-glyceryl-L-cysteinyl-[lipoprotein] + a glycerophospholipid = N-acyl-S-1,2-diacyl-sn-glyceryl-L-cysteinyl-[lipoprotein] + a 2-acyl-sn-glycero-3-phospholipid + H(+)</text>
        <dbReference type="Rhea" id="RHEA:48228"/>
        <dbReference type="Rhea" id="RHEA-COMP:14681"/>
        <dbReference type="Rhea" id="RHEA-COMP:14684"/>
        <dbReference type="ChEBI" id="CHEBI:15378"/>
        <dbReference type="ChEBI" id="CHEBI:136912"/>
        <dbReference type="ChEBI" id="CHEBI:140656"/>
        <dbReference type="ChEBI" id="CHEBI:140657"/>
        <dbReference type="ChEBI" id="CHEBI:140660"/>
        <dbReference type="EC" id="2.3.1.269"/>
    </reaction>
</comment>
<feature type="transmembrane region" description="Helical" evidence="9">
    <location>
        <begin position="177"/>
        <end position="195"/>
    </location>
</feature>
<dbReference type="UniPathway" id="UPA00666"/>
<keyword evidence="11" id="KW-0449">Lipoprotein</keyword>
<feature type="transmembrane region" description="Helical" evidence="9">
    <location>
        <begin position="505"/>
        <end position="523"/>
    </location>
</feature>
<dbReference type="Pfam" id="PF20154">
    <property type="entry name" value="LNT_N"/>
    <property type="match status" value="1"/>
</dbReference>
<dbReference type="RefSeq" id="WP_135995598.1">
    <property type="nucleotide sequence ID" value="NZ_CP071057.1"/>
</dbReference>
<keyword evidence="6 9" id="KW-1133">Transmembrane helix</keyword>
<organism evidence="11 12">
    <name type="scientific">Marinicauda algicola</name>
    <dbReference type="NCBI Taxonomy" id="2029849"/>
    <lineage>
        <taxon>Bacteria</taxon>
        <taxon>Pseudomonadati</taxon>
        <taxon>Pseudomonadota</taxon>
        <taxon>Alphaproteobacteria</taxon>
        <taxon>Maricaulales</taxon>
        <taxon>Maricaulaceae</taxon>
        <taxon>Marinicauda</taxon>
    </lineage>
</organism>
<name>A0A4V3RY68_9PROT</name>
<reference evidence="11 12" key="1">
    <citation type="journal article" date="2017" name="Int. J. Syst. Evol. Microbiol.">
        <title>Marinicauda algicola sp. nov., isolated from a marine red alga Rhodosorus marinus.</title>
        <authorList>
            <person name="Jeong S.E."/>
            <person name="Jeon S.H."/>
            <person name="Chun B.H."/>
            <person name="Kim D.W."/>
            <person name="Jeon C.O."/>
        </authorList>
    </citation>
    <scope>NUCLEOTIDE SEQUENCE [LARGE SCALE GENOMIC DNA]</scope>
    <source>
        <strain evidence="11 12">JCM 31718</strain>
    </source>
</reference>
<dbReference type="SUPFAM" id="SSF56317">
    <property type="entry name" value="Carbon-nitrogen hydrolase"/>
    <property type="match status" value="1"/>
</dbReference>
<feature type="transmembrane region" description="Helical" evidence="9">
    <location>
        <begin position="21"/>
        <end position="39"/>
    </location>
</feature>
<dbReference type="HAMAP" id="MF_01148">
    <property type="entry name" value="Lnt"/>
    <property type="match status" value="1"/>
</dbReference>
<dbReference type="PANTHER" id="PTHR38686:SF1">
    <property type="entry name" value="APOLIPOPROTEIN N-ACYLTRANSFERASE"/>
    <property type="match status" value="1"/>
</dbReference>
<dbReference type="InterPro" id="IPR045378">
    <property type="entry name" value="LNT_N"/>
</dbReference>
<feature type="transmembrane region" description="Helical" evidence="9">
    <location>
        <begin position="103"/>
        <end position="126"/>
    </location>
</feature>
<keyword evidence="4 9" id="KW-0808">Transferase</keyword>
<accession>A0A4V3RY68</accession>
<evidence type="ECO:0000313" key="11">
    <source>
        <dbReference type="EMBL" id="TGY89059.1"/>
    </source>
</evidence>
<protein>
    <recommendedName>
        <fullName evidence="9">Apolipoprotein N-acyltransferase</fullName>
        <shortName evidence="9">ALP N-acyltransferase</shortName>
        <ecNumber evidence="9">2.3.1.269</ecNumber>
    </recommendedName>
</protein>
<dbReference type="InterPro" id="IPR004563">
    <property type="entry name" value="Apolipo_AcylTrfase"/>
</dbReference>
<evidence type="ECO:0000256" key="1">
    <source>
        <dbReference type="ARBA" id="ARBA00004651"/>
    </source>
</evidence>
<evidence type="ECO:0000259" key="10">
    <source>
        <dbReference type="PROSITE" id="PS50263"/>
    </source>
</evidence>
<evidence type="ECO:0000256" key="8">
    <source>
        <dbReference type="ARBA" id="ARBA00023315"/>
    </source>
</evidence>
<keyword evidence="8 9" id="KW-0012">Acyltransferase</keyword>
<evidence type="ECO:0000313" key="12">
    <source>
        <dbReference type="Proteomes" id="UP000308054"/>
    </source>
</evidence>